<dbReference type="Gene3D" id="2.40.50.140">
    <property type="entry name" value="Nucleic acid-binding proteins"/>
    <property type="match status" value="1"/>
</dbReference>
<dbReference type="EMBL" id="ML977142">
    <property type="protein sequence ID" value="KAF1990316.1"/>
    <property type="molecule type" value="Genomic_DNA"/>
</dbReference>
<dbReference type="NCBIfam" id="TIGR00459">
    <property type="entry name" value="aspS_bact"/>
    <property type="match status" value="1"/>
</dbReference>
<evidence type="ECO:0000256" key="3">
    <source>
        <dbReference type="ARBA" id="ARBA00022741"/>
    </source>
</evidence>
<dbReference type="GO" id="GO:0004815">
    <property type="term" value="F:aspartate-tRNA ligase activity"/>
    <property type="evidence" value="ECO:0007669"/>
    <property type="project" value="TreeGrafter"/>
</dbReference>
<organism evidence="9 10">
    <name type="scientific">Aulographum hederae CBS 113979</name>
    <dbReference type="NCBI Taxonomy" id="1176131"/>
    <lineage>
        <taxon>Eukaryota</taxon>
        <taxon>Fungi</taxon>
        <taxon>Dikarya</taxon>
        <taxon>Ascomycota</taxon>
        <taxon>Pezizomycotina</taxon>
        <taxon>Dothideomycetes</taxon>
        <taxon>Pleosporomycetidae</taxon>
        <taxon>Aulographales</taxon>
        <taxon>Aulographaceae</taxon>
    </lineage>
</organism>
<name>A0A6G1HAR5_9PEZI</name>
<dbReference type="Proteomes" id="UP000800041">
    <property type="component" value="Unassembled WGS sequence"/>
</dbReference>
<feature type="domain" description="Aminoacyl-transfer RNA synthetases class-II family profile" evidence="8">
    <location>
        <begin position="186"/>
        <end position="607"/>
    </location>
</feature>
<keyword evidence="2" id="KW-0436">Ligase</keyword>
<dbReference type="NCBIfam" id="NF001750">
    <property type="entry name" value="PRK00476.1"/>
    <property type="match status" value="1"/>
</dbReference>
<dbReference type="Gene3D" id="3.30.1360.30">
    <property type="entry name" value="GAD-like domain"/>
    <property type="match status" value="1"/>
</dbReference>
<dbReference type="InterPro" id="IPR006195">
    <property type="entry name" value="aa-tRNA-synth_II"/>
</dbReference>
<reference evidence="9" key="1">
    <citation type="journal article" date="2020" name="Stud. Mycol.">
        <title>101 Dothideomycetes genomes: a test case for predicting lifestyles and emergence of pathogens.</title>
        <authorList>
            <person name="Haridas S."/>
            <person name="Albert R."/>
            <person name="Binder M."/>
            <person name="Bloem J."/>
            <person name="Labutti K."/>
            <person name="Salamov A."/>
            <person name="Andreopoulos B."/>
            <person name="Baker S."/>
            <person name="Barry K."/>
            <person name="Bills G."/>
            <person name="Bluhm B."/>
            <person name="Cannon C."/>
            <person name="Castanera R."/>
            <person name="Culley D."/>
            <person name="Daum C."/>
            <person name="Ezra D."/>
            <person name="Gonzalez J."/>
            <person name="Henrissat B."/>
            <person name="Kuo A."/>
            <person name="Liang C."/>
            <person name="Lipzen A."/>
            <person name="Lutzoni F."/>
            <person name="Magnuson J."/>
            <person name="Mondo S."/>
            <person name="Nolan M."/>
            <person name="Ohm R."/>
            <person name="Pangilinan J."/>
            <person name="Park H.-J."/>
            <person name="Ramirez L."/>
            <person name="Alfaro M."/>
            <person name="Sun H."/>
            <person name="Tritt A."/>
            <person name="Yoshinaga Y."/>
            <person name="Zwiers L.-H."/>
            <person name="Turgeon B."/>
            <person name="Goodwin S."/>
            <person name="Spatafora J."/>
            <person name="Crous P."/>
            <person name="Grigoriev I."/>
        </authorList>
    </citation>
    <scope>NUCLEOTIDE SEQUENCE</scope>
    <source>
        <strain evidence="9">CBS 113979</strain>
    </source>
</reference>
<keyword evidence="4" id="KW-0067">ATP-binding</keyword>
<dbReference type="Pfam" id="PF00152">
    <property type="entry name" value="tRNA-synt_2"/>
    <property type="match status" value="1"/>
</dbReference>
<dbReference type="PRINTS" id="PR01042">
    <property type="entry name" value="TRNASYNTHASP"/>
</dbReference>
<evidence type="ECO:0000259" key="8">
    <source>
        <dbReference type="PROSITE" id="PS50862"/>
    </source>
</evidence>
<evidence type="ECO:0000313" key="10">
    <source>
        <dbReference type="Proteomes" id="UP000800041"/>
    </source>
</evidence>
<dbReference type="PANTHER" id="PTHR22594:SF5">
    <property type="entry name" value="ASPARTATE--TRNA LIGASE, MITOCHONDRIAL"/>
    <property type="match status" value="1"/>
</dbReference>
<evidence type="ECO:0000256" key="1">
    <source>
        <dbReference type="ARBA" id="ARBA00006303"/>
    </source>
</evidence>
<proteinExistence type="inferred from homology"/>
<protein>
    <submittedName>
        <fullName evidence="9">Aspartyl-tRNA synthetase</fullName>
    </submittedName>
</protein>
<dbReference type="GO" id="GO:0005524">
    <property type="term" value="F:ATP binding"/>
    <property type="evidence" value="ECO:0007669"/>
    <property type="project" value="UniProtKB-KW"/>
</dbReference>
<dbReference type="InterPro" id="IPR004115">
    <property type="entry name" value="GAD-like_sf"/>
</dbReference>
<gene>
    <name evidence="9" type="ORF">K402DRAFT_417771</name>
</gene>
<evidence type="ECO:0000313" key="9">
    <source>
        <dbReference type="EMBL" id="KAF1990316.1"/>
    </source>
</evidence>
<accession>A0A6G1HAR5</accession>
<evidence type="ECO:0000256" key="7">
    <source>
        <dbReference type="SAM" id="MobiDB-lite"/>
    </source>
</evidence>
<dbReference type="Gene3D" id="3.30.930.10">
    <property type="entry name" value="Bira Bifunctional Protein, Domain 2"/>
    <property type="match status" value="1"/>
</dbReference>
<keyword evidence="10" id="KW-1185">Reference proteome</keyword>
<evidence type="ECO:0000256" key="5">
    <source>
        <dbReference type="ARBA" id="ARBA00022917"/>
    </source>
</evidence>
<dbReference type="SUPFAM" id="SSF55681">
    <property type="entry name" value="Class II aaRS and biotin synthetases"/>
    <property type="match status" value="1"/>
</dbReference>
<sequence>MRRPFSSKLPRRNEASSSLKKLDSFKASFTFPPATSEVKDLSLAKLGQEVVLHGYIGPQAVLSKKLLFIQLVSKDGSHSVQLVSFANDARKESHIALQRLPRLTPVVVRGTVKERKRSNKENRYSTRIDDVEVDLIDVQSLNDFPEELHFAEGAGYPPKYRHLQIRTDPELRHALVVRSKAASVCRSELEKEGFLEFETPLLFKSTPEGAREFLVPTRTEGLFYALPQSPQQYKQILMASGMSNYYQLAKCFRDEDMRADRQPEFTQLDIEMSFVTGEEVMKIVEDLLRRLWQDILGIELPEQFPRMSYYNAMKHYGSDKPDLRLGMKIMQIGWMVPVDLISKITPLNNPAVDAMKLHVSDDPVVTRQFLIDFMESPDAAEFKENPHGEPGFFIFDSSKPLQGLQPFGFETAEILEKEDCLDLQDGDLVIIQARPQPPFTGGSTAMGRLRTALHKAAVAESHITKPAGFKFLWVNDFPLFTPSNAEDPGQGGTAGFSSTHHPFTAPKDESDIDLLETNPQSILADHYDVVVNGVELGGGSRRIHNSELQEFVFSEVLKMSKERLEDFRHLLEVLRGAPPHAGIALGFDRLLAVMLGKESVKDVIAFPKWKNGKDPLVDSPGTATPEQLDVYHLRTKNQAGSVA</sequence>
<dbReference type="SUPFAM" id="SSF50249">
    <property type="entry name" value="Nucleic acid-binding proteins"/>
    <property type="match status" value="1"/>
</dbReference>
<dbReference type="InterPro" id="IPR045864">
    <property type="entry name" value="aa-tRNA-synth_II/BPL/LPL"/>
</dbReference>
<dbReference type="GO" id="GO:0005739">
    <property type="term" value="C:mitochondrion"/>
    <property type="evidence" value="ECO:0007669"/>
    <property type="project" value="TreeGrafter"/>
</dbReference>
<dbReference type="InterPro" id="IPR012340">
    <property type="entry name" value="NA-bd_OB-fold"/>
</dbReference>
<dbReference type="PROSITE" id="PS50862">
    <property type="entry name" value="AA_TRNA_LIGASE_II"/>
    <property type="match status" value="1"/>
</dbReference>
<evidence type="ECO:0000256" key="6">
    <source>
        <dbReference type="ARBA" id="ARBA00023146"/>
    </source>
</evidence>
<keyword evidence="5" id="KW-0648">Protein biosynthesis</keyword>
<dbReference type="GO" id="GO:0006422">
    <property type="term" value="P:aspartyl-tRNA aminoacylation"/>
    <property type="evidence" value="ECO:0007669"/>
    <property type="project" value="TreeGrafter"/>
</dbReference>
<evidence type="ECO:0000256" key="2">
    <source>
        <dbReference type="ARBA" id="ARBA00022598"/>
    </source>
</evidence>
<dbReference type="InterPro" id="IPR002312">
    <property type="entry name" value="Asp/Asn-tRNA-synth_IIb"/>
</dbReference>
<dbReference type="InterPro" id="IPR004364">
    <property type="entry name" value="Aa-tRNA-synt_II"/>
</dbReference>
<dbReference type="HAMAP" id="MF_00044">
    <property type="entry name" value="Asp_tRNA_synth_type1"/>
    <property type="match status" value="1"/>
</dbReference>
<dbReference type="AlphaFoldDB" id="A0A6G1HAR5"/>
<evidence type="ECO:0000256" key="4">
    <source>
        <dbReference type="ARBA" id="ARBA00022840"/>
    </source>
</evidence>
<comment type="similarity">
    <text evidence="1">Belongs to the class-II aminoacyl-tRNA synthetase family. Type 1 subfamily.</text>
</comment>
<dbReference type="InterPro" id="IPR004524">
    <property type="entry name" value="Asp-tRNA-ligase_1"/>
</dbReference>
<dbReference type="OrthoDB" id="439710at2759"/>
<feature type="region of interest" description="Disordered" evidence="7">
    <location>
        <begin position="484"/>
        <end position="509"/>
    </location>
</feature>
<keyword evidence="6 9" id="KW-0030">Aminoacyl-tRNA synthetase</keyword>
<keyword evidence="3" id="KW-0547">Nucleotide-binding</keyword>
<dbReference type="PANTHER" id="PTHR22594">
    <property type="entry name" value="ASPARTYL/LYSYL-TRNA SYNTHETASE"/>
    <property type="match status" value="1"/>
</dbReference>